<proteinExistence type="inferred from homology"/>
<evidence type="ECO:0000313" key="5">
    <source>
        <dbReference type="Proteomes" id="UP000650616"/>
    </source>
</evidence>
<keyword evidence="2" id="KW-0663">Pyridoxal phosphate</keyword>
<evidence type="ECO:0000313" key="6">
    <source>
        <dbReference type="Proteomes" id="UP001318760"/>
    </source>
</evidence>
<keyword evidence="4" id="KW-0808">Transferase</keyword>
<evidence type="ECO:0000313" key="3">
    <source>
        <dbReference type="EMBL" id="MBE2987164.1"/>
    </source>
</evidence>
<protein>
    <submittedName>
        <fullName evidence="4">DegT/DnrJ/EryC1/StrS aminotransferase family protein</fullName>
    </submittedName>
</protein>
<keyword evidence="5" id="KW-1185">Reference proteome</keyword>
<dbReference type="Gene3D" id="3.90.1150.10">
    <property type="entry name" value="Aspartate Aminotransferase, domain 1"/>
    <property type="match status" value="1"/>
</dbReference>
<dbReference type="EMBL" id="LIWG01000008">
    <property type="protein sequence ID" value="MBE3608486.1"/>
    <property type="molecule type" value="Genomic_DNA"/>
</dbReference>
<reference evidence="3 6" key="2">
    <citation type="submission" date="2020-10" db="EMBL/GenBank/DDBJ databases">
        <title>Campylobacter californiensis sp. nov. isolated from cattle and feral swine in California.</title>
        <authorList>
            <person name="Miller W.G."/>
        </authorList>
    </citation>
    <scope>NUCLEOTIDE SEQUENCE [LARGE SCALE GENOMIC DNA]</scope>
    <source>
        <strain evidence="3 6">RM12919</strain>
    </source>
</reference>
<dbReference type="GO" id="GO:0030170">
    <property type="term" value="F:pyridoxal phosphate binding"/>
    <property type="evidence" value="ECO:0007669"/>
    <property type="project" value="TreeGrafter"/>
</dbReference>
<dbReference type="Proteomes" id="UP000650616">
    <property type="component" value="Unassembled WGS sequence"/>
</dbReference>
<accession>A0AAW3ZY62</accession>
<dbReference type="InterPro" id="IPR015421">
    <property type="entry name" value="PyrdxlP-dep_Trfase_major"/>
</dbReference>
<dbReference type="InterPro" id="IPR015424">
    <property type="entry name" value="PyrdxlP-dep_Trfase"/>
</dbReference>
<dbReference type="PANTHER" id="PTHR30244:SF34">
    <property type="entry name" value="DTDP-4-AMINO-4,6-DIDEOXYGALACTOSE TRANSAMINASE"/>
    <property type="match status" value="1"/>
</dbReference>
<comment type="similarity">
    <text evidence="1 2">Belongs to the DegT/DnrJ/EryC1 family.</text>
</comment>
<dbReference type="InterPro" id="IPR000653">
    <property type="entry name" value="DegT/StrS_aminotransferase"/>
</dbReference>
<sequence length="377" mass="43091">MEEISFYKPTITERENELIQDVLKNQNSNKTIKALEDTLQKYFGAKHVISTNNLAAAHHLALSAMEIKRGDKIICSVNSFPSVAQSIRHFDAEPIFVDINEDDFNINPDSLKKALKEYNHKKLKGIFVSHIAGQSAPVDEINEIAKHYDVKVLDDANRSIGLTYNGTKIGNENSFLSCFQTYSQVNNPIATAGFFTTNDDKIAERARLLRNYALINGIDKYGNLGYIYDVVDIGLKYDISALNAAYATAQIEKNDMFIKRRKEIAEIYNKELSNCPHITTPIKKRDHVYSQYIIKIDKNRDSFARELLENGIHTSLHYIPIHLLSYYKAKYNLKVNAYPSALKVYQQVLSLPIYNALKDEEVYYICEKIKEISKSRV</sequence>
<dbReference type="Gene3D" id="3.40.640.10">
    <property type="entry name" value="Type I PLP-dependent aspartate aminotransferase-like (Major domain)"/>
    <property type="match status" value="1"/>
</dbReference>
<dbReference type="Pfam" id="PF01041">
    <property type="entry name" value="DegT_DnrJ_EryC1"/>
    <property type="match status" value="1"/>
</dbReference>
<dbReference type="EMBL" id="JADBHS010000020">
    <property type="protein sequence ID" value="MBE2987164.1"/>
    <property type="molecule type" value="Genomic_DNA"/>
</dbReference>
<dbReference type="GO" id="GO:0008483">
    <property type="term" value="F:transaminase activity"/>
    <property type="evidence" value="ECO:0007669"/>
    <property type="project" value="UniProtKB-KW"/>
</dbReference>
<dbReference type="PANTHER" id="PTHR30244">
    <property type="entry name" value="TRANSAMINASE"/>
    <property type="match status" value="1"/>
</dbReference>
<evidence type="ECO:0000313" key="4">
    <source>
        <dbReference type="EMBL" id="MBE3608486.1"/>
    </source>
</evidence>
<dbReference type="GO" id="GO:0000271">
    <property type="term" value="P:polysaccharide biosynthetic process"/>
    <property type="evidence" value="ECO:0007669"/>
    <property type="project" value="TreeGrafter"/>
</dbReference>
<dbReference type="PIRSF" id="PIRSF000390">
    <property type="entry name" value="PLP_StrS"/>
    <property type="match status" value="1"/>
</dbReference>
<dbReference type="RefSeq" id="WP_170016693.1">
    <property type="nucleotide sequence ID" value="NZ_CP012545.1"/>
</dbReference>
<organism evidence="4 5">
    <name type="scientific">Campylobacter californiensis</name>
    <dbReference type="NCBI Taxonomy" id="1032243"/>
    <lineage>
        <taxon>Bacteria</taxon>
        <taxon>Pseudomonadati</taxon>
        <taxon>Campylobacterota</taxon>
        <taxon>Epsilonproteobacteria</taxon>
        <taxon>Campylobacterales</taxon>
        <taxon>Campylobacteraceae</taxon>
        <taxon>Campylobacter</taxon>
    </lineage>
</organism>
<dbReference type="AlphaFoldDB" id="A0AAW3ZY62"/>
<gene>
    <name evidence="3" type="ORF">CCAL12919_08560</name>
    <name evidence="4" type="ORF">CCAL9337_07080</name>
</gene>
<dbReference type="InterPro" id="IPR015422">
    <property type="entry name" value="PyrdxlP-dep_Trfase_small"/>
</dbReference>
<dbReference type="SUPFAM" id="SSF53383">
    <property type="entry name" value="PLP-dependent transferases"/>
    <property type="match status" value="1"/>
</dbReference>
<comment type="caution">
    <text evidence="4">The sequence shown here is derived from an EMBL/GenBank/DDBJ whole genome shotgun (WGS) entry which is preliminary data.</text>
</comment>
<reference evidence="4 5" key="1">
    <citation type="submission" date="2015-08" db="EMBL/GenBank/DDBJ databases">
        <title>Comparative genomics of the Campylobacter concisus group.</title>
        <authorList>
            <person name="Yee E."/>
            <person name="Chapman M.H."/>
            <person name="Huynh S."/>
            <person name="Bono J.L."/>
            <person name="On S.L."/>
            <person name="St Leger J."/>
            <person name="Foster G."/>
            <person name="Parker C.T."/>
            <person name="Miller W.G."/>
        </authorList>
    </citation>
    <scope>NUCLEOTIDE SEQUENCE [LARGE SCALE GENOMIC DNA]</scope>
    <source>
        <strain evidence="4 5">RM9337</strain>
    </source>
</reference>
<evidence type="ECO:0000256" key="2">
    <source>
        <dbReference type="RuleBase" id="RU004508"/>
    </source>
</evidence>
<dbReference type="Proteomes" id="UP001318760">
    <property type="component" value="Unassembled WGS sequence"/>
</dbReference>
<dbReference type="CDD" id="cd00616">
    <property type="entry name" value="AHBA_syn"/>
    <property type="match status" value="1"/>
</dbReference>
<keyword evidence="4" id="KW-0032">Aminotransferase</keyword>
<name>A0AAW3ZY62_9BACT</name>
<evidence type="ECO:0000256" key="1">
    <source>
        <dbReference type="ARBA" id="ARBA00037999"/>
    </source>
</evidence>